<dbReference type="AlphaFoldDB" id="A0A0J9EWY3"/>
<gene>
    <name evidence="1" type="ORF">WN50_33995</name>
</gene>
<accession>A0A0J9EWY3</accession>
<dbReference type="EMBL" id="LATL02000112">
    <property type="protein sequence ID" value="KMW70601.1"/>
    <property type="molecule type" value="Genomic_DNA"/>
</dbReference>
<reference evidence="1 2" key="1">
    <citation type="submission" date="2015-06" db="EMBL/GenBank/DDBJ databases">
        <title>Draft genome assembly of filamentous brackish cyanobacterium Limnoraphis robusta strain CS-951.</title>
        <authorList>
            <person name="Willis A."/>
            <person name="Parks M."/>
            <person name="Burford M.A."/>
        </authorList>
    </citation>
    <scope>NUCLEOTIDE SEQUENCE [LARGE SCALE GENOMIC DNA]</scope>
    <source>
        <strain evidence="1 2">CS-951</strain>
    </source>
</reference>
<proteinExistence type="predicted"/>
<comment type="caution">
    <text evidence="1">The sequence shown here is derived from an EMBL/GenBank/DDBJ whole genome shotgun (WGS) entry which is preliminary data.</text>
</comment>
<dbReference type="Proteomes" id="UP000033607">
    <property type="component" value="Unassembled WGS sequence"/>
</dbReference>
<evidence type="ECO:0000313" key="2">
    <source>
        <dbReference type="Proteomes" id="UP000033607"/>
    </source>
</evidence>
<name>A0A0J9EWY3_9CYAN</name>
<organism evidence="1 2">
    <name type="scientific">Limnoraphis robusta CS-951</name>
    <dbReference type="NCBI Taxonomy" id="1637645"/>
    <lineage>
        <taxon>Bacteria</taxon>
        <taxon>Bacillati</taxon>
        <taxon>Cyanobacteriota</taxon>
        <taxon>Cyanophyceae</taxon>
        <taxon>Oscillatoriophycideae</taxon>
        <taxon>Oscillatoriales</taxon>
        <taxon>Sirenicapillariaceae</taxon>
        <taxon>Limnoraphis</taxon>
    </lineage>
</organism>
<evidence type="ECO:0000313" key="1">
    <source>
        <dbReference type="EMBL" id="KMW70601.1"/>
    </source>
</evidence>
<dbReference type="REBASE" id="129021">
    <property type="entry name" value="M.Lro951ORF33995P"/>
</dbReference>
<dbReference type="OrthoDB" id="9813719at2"/>
<sequence>MGVERLEKCLQPIVLEQQTKNHNWGIAYQNQIYTQQIPALSQQKPPNKLKDILQDEREIDIQFDFTADTRERIKKSTSVHRYCSRNLKTRFL</sequence>
<protein>
    <submittedName>
        <fullName evidence="1">Uncharacterized protein</fullName>
    </submittedName>
</protein>
<dbReference type="RefSeq" id="WP_049558962.1">
    <property type="nucleotide sequence ID" value="NZ_LATL02000112.1"/>
</dbReference>